<dbReference type="AlphaFoldDB" id="A0A0F9C858"/>
<name>A0A0F9C858_9ZZZZ</name>
<organism evidence="1">
    <name type="scientific">marine sediment metagenome</name>
    <dbReference type="NCBI Taxonomy" id="412755"/>
    <lineage>
        <taxon>unclassified sequences</taxon>
        <taxon>metagenomes</taxon>
        <taxon>ecological metagenomes</taxon>
    </lineage>
</organism>
<evidence type="ECO:0000313" key="1">
    <source>
        <dbReference type="EMBL" id="KKL45568.1"/>
    </source>
</evidence>
<reference evidence="1" key="1">
    <citation type="journal article" date="2015" name="Nature">
        <title>Complex archaea that bridge the gap between prokaryotes and eukaryotes.</title>
        <authorList>
            <person name="Spang A."/>
            <person name="Saw J.H."/>
            <person name="Jorgensen S.L."/>
            <person name="Zaremba-Niedzwiedzka K."/>
            <person name="Martijn J."/>
            <person name="Lind A.E."/>
            <person name="van Eijk R."/>
            <person name="Schleper C."/>
            <person name="Guy L."/>
            <person name="Ettema T.J."/>
        </authorList>
    </citation>
    <scope>NUCLEOTIDE SEQUENCE</scope>
</reference>
<accession>A0A0F9C858</accession>
<gene>
    <name evidence="1" type="ORF">LCGC14_2354320</name>
</gene>
<comment type="caution">
    <text evidence="1">The sequence shown here is derived from an EMBL/GenBank/DDBJ whole genome shotgun (WGS) entry which is preliminary data.</text>
</comment>
<sequence length="44" mass="4951">MTVYRCTQCGFTIETKEGTVLNFDQKCTACMEEGGYTSARLSYI</sequence>
<protein>
    <submittedName>
        <fullName evidence="1">Uncharacterized protein</fullName>
    </submittedName>
</protein>
<dbReference type="EMBL" id="LAZR01034340">
    <property type="protein sequence ID" value="KKL45568.1"/>
    <property type="molecule type" value="Genomic_DNA"/>
</dbReference>
<proteinExistence type="predicted"/>